<dbReference type="Pfam" id="PF08282">
    <property type="entry name" value="Hydrolase_3"/>
    <property type="match status" value="1"/>
</dbReference>
<dbReference type="InterPro" id="IPR000150">
    <property type="entry name" value="Cof"/>
</dbReference>
<proteinExistence type="predicted"/>
<dbReference type="GO" id="GO:0000287">
    <property type="term" value="F:magnesium ion binding"/>
    <property type="evidence" value="ECO:0007669"/>
    <property type="project" value="TreeGrafter"/>
</dbReference>
<evidence type="ECO:0000313" key="2">
    <source>
        <dbReference type="Proteomes" id="UP000318138"/>
    </source>
</evidence>
<dbReference type="SUPFAM" id="SSF56784">
    <property type="entry name" value="HAD-like"/>
    <property type="match status" value="1"/>
</dbReference>
<dbReference type="GO" id="GO:0016791">
    <property type="term" value="F:phosphatase activity"/>
    <property type="evidence" value="ECO:0007669"/>
    <property type="project" value="TreeGrafter"/>
</dbReference>
<dbReference type="InterPro" id="IPR023214">
    <property type="entry name" value="HAD_sf"/>
</dbReference>
<dbReference type="SFLD" id="SFLDG01140">
    <property type="entry name" value="C2.B:_Phosphomannomutase_and_P"/>
    <property type="match status" value="1"/>
</dbReference>
<gene>
    <name evidence="1" type="ORF">FLK61_38380</name>
</gene>
<dbReference type="PROSITE" id="PS01228">
    <property type="entry name" value="COF_1"/>
    <property type="match status" value="1"/>
</dbReference>
<dbReference type="NCBIfam" id="TIGR00099">
    <property type="entry name" value="Cof-subfamily"/>
    <property type="match status" value="1"/>
</dbReference>
<dbReference type="Gene3D" id="3.40.50.1000">
    <property type="entry name" value="HAD superfamily/HAD-like"/>
    <property type="match status" value="1"/>
</dbReference>
<dbReference type="SFLD" id="SFLDS00003">
    <property type="entry name" value="Haloacid_Dehalogenase"/>
    <property type="match status" value="1"/>
</dbReference>
<dbReference type="Gene3D" id="3.30.1240.10">
    <property type="match status" value="1"/>
</dbReference>
<dbReference type="EMBL" id="CP041372">
    <property type="protein sequence ID" value="QKS72494.1"/>
    <property type="molecule type" value="Genomic_DNA"/>
</dbReference>
<sequence length="267" mass="30359">MHRHLLVSDLDGTLLNEYGNVTDATVEAVRALRDAGHYFTVATGRSPMMTKPILEKLEIDLPVITYNGACLYDPRSDRPIFTRTYSSESSKELLHYLREKEYHFHVLADGAFHVDEGTITRYEWYRSNKDFHIHVLSPASPLHSIAKTTVMVEEKELLPVWNELVQAFPRWSIYASSPQTIDIHAANTSKGRTLEHLTRELKVPMKQTITFGNYYNDIDMLQVADLGIAVKNAPPAVKVEADLLIDSHENNAVANFMNLYFKLPQAT</sequence>
<dbReference type="InterPro" id="IPR036412">
    <property type="entry name" value="HAD-like_sf"/>
</dbReference>
<evidence type="ECO:0000313" key="1">
    <source>
        <dbReference type="EMBL" id="QKS72494.1"/>
    </source>
</evidence>
<reference evidence="2" key="1">
    <citation type="submission" date="2019-07" db="EMBL/GenBank/DDBJ databases">
        <title>Bacillus alkalisoli sp. nov. isolated from saline soil.</title>
        <authorList>
            <person name="Sun J.-Q."/>
            <person name="Xu L."/>
        </authorList>
    </citation>
    <scope>NUCLEOTIDE SEQUENCE [LARGE SCALE GENOMIC DNA]</scope>
    <source>
        <strain evidence="2">M4U3P1</strain>
    </source>
</reference>
<organism evidence="1 2">
    <name type="scientific">Paenalkalicoccus suaedae</name>
    <dbReference type="NCBI Taxonomy" id="2592382"/>
    <lineage>
        <taxon>Bacteria</taxon>
        <taxon>Bacillati</taxon>
        <taxon>Bacillota</taxon>
        <taxon>Bacilli</taxon>
        <taxon>Bacillales</taxon>
        <taxon>Bacillaceae</taxon>
        <taxon>Paenalkalicoccus</taxon>
    </lineage>
</organism>
<dbReference type="InterPro" id="IPR006379">
    <property type="entry name" value="HAD-SF_hydro_IIB"/>
</dbReference>
<dbReference type="PANTHER" id="PTHR10000">
    <property type="entry name" value="PHOSPHOSERINE PHOSPHATASE"/>
    <property type="match status" value="1"/>
</dbReference>
<dbReference type="CDD" id="cd07516">
    <property type="entry name" value="HAD_Pase"/>
    <property type="match status" value="1"/>
</dbReference>
<keyword evidence="2" id="KW-1185">Reference proteome</keyword>
<dbReference type="GO" id="GO:0005829">
    <property type="term" value="C:cytosol"/>
    <property type="evidence" value="ECO:0007669"/>
    <property type="project" value="TreeGrafter"/>
</dbReference>
<dbReference type="Proteomes" id="UP000318138">
    <property type="component" value="Chromosome"/>
</dbReference>
<accession>A0A859FIF1</accession>
<dbReference type="NCBIfam" id="TIGR01484">
    <property type="entry name" value="HAD-SF-IIB"/>
    <property type="match status" value="1"/>
</dbReference>
<dbReference type="AlphaFoldDB" id="A0A859FIF1"/>
<protein>
    <submittedName>
        <fullName evidence="1">HAD family phosphatase</fullName>
    </submittedName>
</protein>
<dbReference type="RefSeq" id="WP_176010470.1">
    <property type="nucleotide sequence ID" value="NZ_CP041372.2"/>
</dbReference>
<dbReference type="PANTHER" id="PTHR10000:SF8">
    <property type="entry name" value="HAD SUPERFAMILY HYDROLASE-LIKE, TYPE 3"/>
    <property type="match status" value="1"/>
</dbReference>
<dbReference type="KEGG" id="psua:FLK61_38380"/>
<name>A0A859FIF1_9BACI</name>